<dbReference type="InterPro" id="IPR011990">
    <property type="entry name" value="TPR-like_helical_dom_sf"/>
</dbReference>
<gene>
    <name evidence="3" type="ORF">ALTATR162_LOCUS8710</name>
</gene>
<feature type="compositionally biased region" description="Polar residues" evidence="1">
    <location>
        <begin position="169"/>
        <end position="215"/>
    </location>
</feature>
<dbReference type="RefSeq" id="XP_043172278.1">
    <property type="nucleotide sequence ID" value="XM_043316343.1"/>
</dbReference>
<dbReference type="GO" id="GO:0000184">
    <property type="term" value="P:nuclear-transcribed mRNA catabolic process, nonsense-mediated decay"/>
    <property type="evidence" value="ECO:0007669"/>
    <property type="project" value="TreeGrafter"/>
</dbReference>
<dbReference type="Gene3D" id="1.25.40.10">
    <property type="entry name" value="Tetratricopeptide repeat domain"/>
    <property type="match status" value="1"/>
</dbReference>
<dbReference type="PANTHER" id="PTHR15696:SF0">
    <property type="entry name" value="TELOMERASE-BINDING PROTEIN EST1A"/>
    <property type="match status" value="1"/>
</dbReference>
<evidence type="ECO:0000313" key="3">
    <source>
        <dbReference type="EMBL" id="CAG5178457.1"/>
    </source>
</evidence>
<organism evidence="3 4">
    <name type="scientific">Alternaria atra</name>
    <dbReference type="NCBI Taxonomy" id="119953"/>
    <lineage>
        <taxon>Eukaryota</taxon>
        <taxon>Fungi</taxon>
        <taxon>Dikarya</taxon>
        <taxon>Ascomycota</taxon>
        <taxon>Pezizomycotina</taxon>
        <taxon>Dothideomycetes</taxon>
        <taxon>Pleosporomycetidae</taxon>
        <taxon>Pleosporales</taxon>
        <taxon>Pleosporineae</taxon>
        <taxon>Pleosporaceae</taxon>
        <taxon>Alternaria</taxon>
        <taxon>Alternaria sect. Ulocladioides</taxon>
    </lineage>
</organism>
<evidence type="ECO:0000313" key="4">
    <source>
        <dbReference type="Proteomes" id="UP000676310"/>
    </source>
</evidence>
<dbReference type="Proteomes" id="UP000676310">
    <property type="component" value="Unassembled WGS sequence"/>
</dbReference>
<name>A0A8J2I5W4_9PLEO</name>
<dbReference type="AlphaFoldDB" id="A0A8J2I5W4"/>
<keyword evidence="4" id="KW-1185">Reference proteome</keyword>
<comment type="caution">
    <text evidence="3">The sequence shown here is derived from an EMBL/GenBank/DDBJ whole genome shotgun (WGS) entry which is preliminary data.</text>
</comment>
<dbReference type="GO" id="GO:0070034">
    <property type="term" value="F:telomerase RNA binding"/>
    <property type="evidence" value="ECO:0007669"/>
    <property type="project" value="TreeGrafter"/>
</dbReference>
<dbReference type="InterPro" id="IPR045153">
    <property type="entry name" value="Est1/Ebs1-like"/>
</dbReference>
<protein>
    <recommendedName>
        <fullName evidence="2">DNA/RNA-binding domain-containing protein</fullName>
    </recommendedName>
</protein>
<dbReference type="GO" id="GO:0042162">
    <property type="term" value="F:telomeric DNA binding"/>
    <property type="evidence" value="ECO:0007669"/>
    <property type="project" value="TreeGrafter"/>
</dbReference>
<dbReference type="InterPro" id="IPR018834">
    <property type="entry name" value="DNA/RNA-bd_Est1-type"/>
</dbReference>
<dbReference type="PANTHER" id="PTHR15696">
    <property type="entry name" value="SMG-7 SUPPRESSOR WITH MORPHOLOGICAL EFFECT ON GENITALIA PROTEIN 7"/>
    <property type="match status" value="1"/>
</dbReference>
<dbReference type="GeneID" id="67020851"/>
<proteinExistence type="predicted"/>
<accession>A0A8J2I5W4</accession>
<dbReference type="EMBL" id="CAJRGZ010000023">
    <property type="protein sequence ID" value="CAG5178457.1"/>
    <property type="molecule type" value="Genomic_DNA"/>
</dbReference>
<feature type="region of interest" description="Disordered" evidence="1">
    <location>
        <begin position="74"/>
        <end position="220"/>
    </location>
</feature>
<feature type="domain" description="DNA/RNA-binding" evidence="2">
    <location>
        <begin position="406"/>
        <end position="467"/>
    </location>
</feature>
<dbReference type="OrthoDB" id="2017974at2759"/>
<evidence type="ECO:0000256" key="1">
    <source>
        <dbReference type="SAM" id="MobiDB-lite"/>
    </source>
</evidence>
<dbReference type="FunFam" id="1.25.40.10:FF:000202">
    <property type="entry name" value="Unplaced genomic scaffold supercont1.7, whole genome shotgun sequence"/>
    <property type="match status" value="1"/>
</dbReference>
<dbReference type="Pfam" id="PF10373">
    <property type="entry name" value="EST1_DNA_bind"/>
    <property type="match status" value="1"/>
</dbReference>
<reference evidence="3" key="1">
    <citation type="submission" date="2021-05" db="EMBL/GenBank/DDBJ databases">
        <authorList>
            <person name="Stam R."/>
        </authorList>
    </citation>
    <scope>NUCLEOTIDE SEQUENCE</scope>
    <source>
        <strain evidence="3">CS162</strain>
    </source>
</reference>
<dbReference type="GO" id="GO:0005697">
    <property type="term" value="C:telomerase holoenzyme complex"/>
    <property type="evidence" value="ECO:0007669"/>
    <property type="project" value="TreeGrafter"/>
</dbReference>
<sequence length="792" mass="89710">MDTGEFVQTKFAQALKTQGPTFKAHTCPYPGHEGRVFSNAEQLHDHGRVDHRADFEGLSPRQVRDKFRELGLRFKRSDHSSAATAGDRSAPDIGGLTIDSPKGSRQNSPPSGRKRPAEHEFTSPRGKGPSPVEVADPDYSRQIPHTVISDRTRPRPQDARLFDPKHSTRGTSSAYQTTPEPSSEWSVEATKSSQPQSPARTSQRSIPKPQQSQRQPGLIELQRYDPRYPGLLLQPDSRPISQEQLASEVKSIYAGLTMVETKCIHVDRAQAAAAQDSDTKLASDHWQALIALHRTLLHEHHDFFLASQHPSASPALRRLAAKYSMPARMWKHGIHSFLELLRRRLPDSIDYMLAFIYLAYQMMALLYETVPAFEDTWIECLGDLGRYRMAIEDEDVRDRETWAGVARSWYTKAADKNPTVGRLYHHLAILARPNALQQMYYYSRSLTCVKPFQSARESILTLLDPILGRAGATLTHALAIDTNFIKAHGLQFEEYSVPEDKRGQSPSVDFTNAKAEYIGNLDNHIGRVTAKWKEQGVYIAVTNIAGWFAYGQDDNILRQVFLTQICEKAEESPGSVIEDKIRTASTADQQNPTKPSIAKDNLEKEVVKFVNQDSFKNARGLSNDTFALVLRRIGDKNVFPHVHIMLAFLASFASSPYVQKLLKDIPWAELVAFLNTLVKTENHIHSQTQNQTPNIDTLFATGLFPAEGERKDELPLPEDYLVRGLIWAQDYFPKTWFEREHDEEERYLELASTVKNRMDRVLRLGYTISQYNQWISYDRDTHTFAVIGTSAQ</sequence>
<evidence type="ECO:0000259" key="2">
    <source>
        <dbReference type="Pfam" id="PF10373"/>
    </source>
</evidence>
<dbReference type="SUPFAM" id="SSF48452">
    <property type="entry name" value="TPR-like"/>
    <property type="match status" value="1"/>
</dbReference>
<feature type="compositionally biased region" description="Basic and acidic residues" evidence="1">
    <location>
        <begin position="148"/>
        <end position="166"/>
    </location>
</feature>